<proteinExistence type="predicted"/>
<feature type="non-terminal residue" evidence="2">
    <location>
        <position position="128"/>
    </location>
</feature>
<gene>
    <name evidence="2" type="ORF">PMAYCL1PPCAC_26810</name>
</gene>
<dbReference type="EMBL" id="BTRK01000006">
    <property type="protein sequence ID" value="GMR56615.1"/>
    <property type="molecule type" value="Genomic_DNA"/>
</dbReference>
<dbReference type="AlphaFoldDB" id="A0AAN5D5Y9"/>
<evidence type="ECO:0000313" key="3">
    <source>
        <dbReference type="Proteomes" id="UP001328107"/>
    </source>
</evidence>
<keyword evidence="3" id="KW-1185">Reference proteome</keyword>
<reference evidence="3" key="1">
    <citation type="submission" date="2022-10" db="EMBL/GenBank/DDBJ databases">
        <title>Genome assembly of Pristionchus species.</title>
        <authorList>
            <person name="Yoshida K."/>
            <person name="Sommer R.J."/>
        </authorList>
    </citation>
    <scope>NUCLEOTIDE SEQUENCE [LARGE SCALE GENOMIC DNA]</scope>
    <source>
        <strain evidence="3">RS5460</strain>
    </source>
</reference>
<sequence length="128" mass="14435">HNTHSLALGKQANIKDQGPKTTHRSEIESSHHHLLSVRSRRLLMSLVVEPIIDHVVFIVELRLKFERTLDGALVLLHHVVGTSGLNSLLEGIQMLLEECLLVVHDDVFVDVDGQLCHVDQLEFPFLLL</sequence>
<protein>
    <submittedName>
        <fullName evidence="2">Uncharacterized protein</fullName>
    </submittedName>
</protein>
<evidence type="ECO:0000256" key="1">
    <source>
        <dbReference type="SAM" id="MobiDB-lite"/>
    </source>
</evidence>
<evidence type="ECO:0000313" key="2">
    <source>
        <dbReference type="EMBL" id="GMR56615.1"/>
    </source>
</evidence>
<organism evidence="2 3">
    <name type="scientific">Pristionchus mayeri</name>
    <dbReference type="NCBI Taxonomy" id="1317129"/>
    <lineage>
        <taxon>Eukaryota</taxon>
        <taxon>Metazoa</taxon>
        <taxon>Ecdysozoa</taxon>
        <taxon>Nematoda</taxon>
        <taxon>Chromadorea</taxon>
        <taxon>Rhabditida</taxon>
        <taxon>Rhabditina</taxon>
        <taxon>Diplogasteromorpha</taxon>
        <taxon>Diplogasteroidea</taxon>
        <taxon>Neodiplogasteridae</taxon>
        <taxon>Pristionchus</taxon>
    </lineage>
</organism>
<accession>A0AAN5D5Y9</accession>
<comment type="caution">
    <text evidence="2">The sequence shown here is derived from an EMBL/GenBank/DDBJ whole genome shotgun (WGS) entry which is preliminary data.</text>
</comment>
<feature type="non-terminal residue" evidence="2">
    <location>
        <position position="1"/>
    </location>
</feature>
<feature type="region of interest" description="Disordered" evidence="1">
    <location>
        <begin position="1"/>
        <end position="25"/>
    </location>
</feature>
<name>A0AAN5D5Y9_9BILA</name>
<dbReference type="Proteomes" id="UP001328107">
    <property type="component" value="Unassembled WGS sequence"/>
</dbReference>